<dbReference type="SUPFAM" id="SSF48452">
    <property type="entry name" value="TPR-like"/>
    <property type="match status" value="1"/>
</dbReference>
<proteinExistence type="predicted"/>
<evidence type="ECO:0000313" key="1">
    <source>
        <dbReference type="EMBL" id="UXX79153.1"/>
    </source>
</evidence>
<reference evidence="1" key="1">
    <citation type="submission" date="2022-10" db="EMBL/GenBank/DDBJ databases">
        <title>Comparative genomics and taxonomic characterization of three novel marine species of genus Reichenbachiella exhibiting antioxidant and polysaccharide degradation activities.</title>
        <authorList>
            <person name="Muhammad N."/>
            <person name="Lee Y.-J."/>
            <person name="Ko J."/>
            <person name="Kim S.-G."/>
        </authorList>
    </citation>
    <scope>NUCLEOTIDE SEQUENCE</scope>
    <source>
        <strain evidence="1">Wsw4-B4</strain>
    </source>
</reference>
<evidence type="ECO:0000313" key="2">
    <source>
        <dbReference type="Proteomes" id="UP001062165"/>
    </source>
</evidence>
<accession>A0ABY6D255</accession>
<protein>
    <recommendedName>
        <fullName evidence="3">Tetratricopeptide repeat-containing protein</fullName>
    </recommendedName>
</protein>
<keyword evidence="2" id="KW-1185">Reference proteome</keyword>
<dbReference type="Proteomes" id="UP001062165">
    <property type="component" value="Chromosome"/>
</dbReference>
<sequence length="222" mass="24534">MKSIQLLIILTVYATLTQAQSKKYIQTMEASIASLYQAETLTDYDPMANKFDRIGQAEGNQWEPYYYAALTHTFKAFKINDLQIKDAALDQALTALSKAGDLSENNSEIIALRGFVNMIKIGVDPATRGQSLSPKIMADFNQSLKLDPNNPRANLFMGQMLYGTAEFFGTGVDDACALVDQSIVLFESEKPASSIAPSWGKQSAYQYKKQCKAALVKTESQE</sequence>
<gene>
    <name evidence="1" type="ORF">N7E81_17510</name>
</gene>
<evidence type="ECO:0008006" key="3">
    <source>
        <dbReference type="Google" id="ProtNLM"/>
    </source>
</evidence>
<name>A0ABY6D255_9BACT</name>
<dbReference type="InterPro" id="IPR011990">
    <property type="entry name" value="TPR-like_helical_dom_sf"/>
</dbReference>
<dbReference type="RefSeq" id="WP_263050896.1">
    <property type="nucleotide sequence ID" value="NZ_CP106735.1"/>
</dbReference>
<dbReference type="Gene3D" id="1.25.40.10">
    <property type="entry name" value="Tetratricopeptide repeat domain"/>
    <property type="match status" value="1"/>
</dbReference>
<organism evidence="1 2">
    <name type="scientific">Reichenbachiella carrageenanivorans</name>
    <dbReference type="NCBI Taxonomy" id="2979869"/>
    <lineage>
        <taxon>Bacteria</taxon>
        <taxon>Pseudomonadati</taxon>
        <taxon>Bacteroidota</taxon>
        <taxon>Cytophagia</taxon>
        <taxon>Cytophagales</taxon>
        <taxon>Reichenbachiellaceae</taxon>
        <taxon>Reichenbachiella</taxon>
    </lineage>
</organism>
<dbReference type="EMBL" id="CP106735">
    <property type="protein sequence ID" value="UXX79153.1"/>
    <property type="molecule type" value="Genomic_DNA"/>
</dbReference>